<dbReference type="RefSeq" id="XP_007509838.1">
    <property type="nucleotide sequence ID" value="XM_007509776.1"/>
</dbReference>
<dbReference type="Pfam" id="PF00515">
    <property type="entry name" value="TPR_1"/>
    <property type="match status" value="1"/>
</dbReference>
<sequence length="339" mass="38076">MEIFKEKCSTQILHNKMVEIEEVHPEERAREEEKKANDRGGNGGDDGFRARTTGTRESAEDEEKEIIALATTLKSNGNEKFATSAFGEALKLYDDGVEVLSREGENDDIDDSDKSDEDDGDVDEATTRTTTKTKGTEKEEEDEAKKNKPSDDTEKRDPTKREVLLATLHANAGACLMKLESFEECVRRCSKAIALHPRYGKAYARRAQAYEKLDDVERALEDYEKAVAIEEKENGESEDARRRMRKSAHREKVNALKPKVEEKREETKKEMFKQLRSLGDMVLGNFGLSCDNFKAEKDENTGGFSLKFVQEKAGETKTRVINENDNNNNTSAAAAASAK</sequence>
<feature type="compositionally biased region" description="Basic and acidic residues" evidence="2">
    <location>
        <begin position="21"/>
        <end position="38"/>
    </location>
</feature>
<name>K8FBG7_9CHLO</name>
<keyword evidence="4" id="KW-1185">Reference proteome</keyword>
<dbReference type="eggNOG" id="KOG4234">
    <property type="taxonomic scope" value="Eukaryota"/>
</dbReference>
<proteinExistence type="predicted"/>
<feature type="compositionally biased region" description="Acidic residues" evidence="2">
    <location>
        <begin position="105"/>
        <end position="124"/>
    </location>
</feature>
<dbReference type="PANTHER" id="PTHR46014">
    <property type="entry name" value="TETRATRICOPEPTIDE REPEAT PROTEIN 1"/>
    <property type="match status" value="1"/>
</dbReference>
<organism evidence="3 4">
    <name type="scientific">Bathycoccus prasinos</name>
    <dbReference type="NCBI Taxonomy" id="41875"/>
    <lineage>
        <taxon>Eukaryota</taxon>
        <taxon>Viridiplantae</taxon>
        <taxon>Chlorophyta</taxon>
        <taxon>Mamiellophyceae</taxon>
        <taxon>Mamiellales</taxon>
        <taxon>Bathycoccaceae</taxon>
        <taxon>Bathycoccus</taxon>
    </lineage>
</organism>
<reference evidence="3 4" key="1">
    <citation type="submission" date="2011-10" db="EMBL/GenBank/DDBJ databases">
        <authorList>
            <person name="Genoscope - CEA"/>
        </authorList>
    </citation>
    <scope>NUCLEOTIDE SEQUENCE [LARGE SCALE GENOMIC DNA]</scope>
    <source>
        <strain evidence="3 4">RCC 1105</strain>
    </source>
</reference>
<feature type="compositionally biased region" description="Basic and acidic residues" evidence="2">
    <location>
        <begin position="232"/>
        <end position="241"/>
    </location>
</feature>
<feature type="region of interest" description="Disordered" evidence="2">
    <location>
        <begin position="21"/>
        <end position="63"/>
    </location>
</feature>
<dbReference type="Gene3D" id="1.25.40.10">
    <property type="entry name" value="Tetratricopeptide repeat domain"/>
    <property type="match status" value="1"/>
</dbReference>
<dbReference type="PANTHER" id="PTHR46014:SF1">
    <property type="entry name" value="TETRATRICOPEPTIDE REPEAT PROTEIN 1"/>
    <property type="match status" value="1"/>
</dbReference>
<dbReference type="InterPro" id="IPR011990">
    <property type="entry name" value="TPR-like_helical_dom_sf"/>
</dbReference>
<dbReference type="OrthoDB" id="1872379at2759"/>
<feature type="compositionally biased region" description="Basic and acidic residues" evidence="2">
    <location>
        <begin position="250"/>
        <end position="265"/>
    </location>
</feature>
<evidence type="ECO:0000256" key="1">
    <source>
        <dbReference type="PROSITE-ProRule" id="PRU00339"/>
    </source>
</evidence>
<dbReference type="InterPro" id="IPR019734">
    <property type="entry name" value="TPR_rpt"/>
</dbReference>
<gene>
    <name evidence="3" type="ordered locus">Bathy12g01850</name>
</gene>
<dbReference type="AlphaFoldDB" id="K8FBG7"/>
<dbReference type="EMBL" id="FO082267">
    <property type="protein sequence ID" value="CCO18953.1"/>
    <property type="molecule type" value="Genomic_DNA"/>
</dbReference>
<feature type="region of interest" description="Disordered" evidence="2">
    <location>
        <begin position="101"/>
        <end position="160"/>
    </location>
</feature>
<feature type="compositionally biased region" description="Basic and acidic residues" evidence="2">
    <location>
        <begin position="143"/>
        <end position="160"/>
    </location>
</feature>
<dbReference type="SMART" id="SM00028">
    <property type="entry name" value="TPR"/>
    <property type="match status" value="2"/>
</dbReference>
<dbReference type="Proteomes" id="UP000198341">
    <property type="component" value="Chromosome 12"/>
</dbReference>
<evidence type="ECO:0000256" key="2">
    <source>
        <dbReference type="SAM" id="MobiDB-lite"/>
    </source>
</evidence>
<dbReference type="InterPro" id="IPR052769">
    <property type="entry name" value="TPR_domain_protein"/>
</dbReference>
<feature type="repeat" description="TPR" evidence="1">
    <location>
        <begin position="200"/>
        <end position="233"/>
    </location>
</feature>
<dbReference type="PROSITE" id="PS50005">
    <property type="entry name" value="TPR"/>
    <property type="match status" value="1"/>
</dbReference>
<dbReference type="SUPFAM" id="SSF48452">
    <property type="entry name" value="TPR-like"/>
    <property type="match status" value="1"/>
</dbReference>
<evidence type="ECO:0000313" key="4">
    <source>
        <dbReference type="Proteomes" id="UP000198341"/>
    </source>
</evidence>
<protein>
    <submittedName>
        <fullName evidence="3">Unnamed protein product</fullName>
    </submittedName>
</protein>
<dbReference type="GeneID" id="19012459"/>
<accession>K8FBG7</accession>
<dbReference type="KEGG" id="bpg:Bathy12g01850"/>
<evidence type="ECO:0000313" key="3">
    <source>
        <dbReference type="EMBL" id="CCO18953.1"/>
    </source>
</evidence>
<keyword evidence="1" id="KW-0802">TPR repeat</keyword>
<feature type="region of interest" description="Disordered" evidence="2">
    <location>
        <begin position="232"/>
        <end position="265"/>
    </location>
</feature>